<reference evidence="1" key="1">
    <citation type="submission" date="2022-01" db="EMBL/GenBank/DDBJ databases">
        <authorList>
            <person name="King R."/>
        </authorList>
    </citation>
    <scope>NUCLEOTIDE SEQUENCE</scope>
</reference>
<dbReference type="Proteomes" id="UP001153620">
    <property type="component" value="Chromosome 2"/>
</dbReference>
<dbReference type="EMBL" id="OU895878">
    <property type="protein sequence ID" value="CAG9802265.1"/>
    <property type="molecule type" value="Genomic_DNA"/>
</dbReference>
<reference evidence="1" key="2">
    <citation type="submission" date="2022-10" db="EMBL/GenBank/DDBJ databases">
        <authorList>
            <consortium name="ENA_rothamsted_submissions"/>
            <consortium name="culmorum"/>
            <person name="King R."/>
        </authorList>
    </citation>
    <scope>NUCLEOTIDE SEQUENCE</scope>
</reference>
<gene>
    <name evidence="1" type="ORF">CHIRRI_LOCUS5178</name>
</gene>
<dbReference type="AlphaFoldDB" id="A0A9N9WQU6"/>
<evidence type="ECO:0000313" key="2">
    <source>
        <dbReference type="Proteomes" id="UP001153620"/>
    </source>
</evidence>
<sequence>MDVQNFRMLQNLKFKEQKLEEKLYKQKSILQRLRMEYESLKNDKEVNTTPAEKLKQKKNLRSIYTFKLPASKQKSDFEKPDRFRNGWIQRPLTELPHKIQELNMQRNRMIELGNSYSENNKNCPLTTKTIRNVKSQHEMKYEMLNRAKLLGNHYSFHFRQHHPLKVYKKSIDGYKKHERLINEKNEMEECFKSGEELPQIFPQKYLHVLNEIYRLEEELNLNHQFSDGNVCQEIFEIDSSSDQKLIDQLSYPIFDDFDVVSDKIEMSRAMERIDIGKILEARNKVEQRISEVFWRKDDVEEGTVKNLDLKVKTIENFDLIQAKVDSENSKVELKFDEVDQLSNNQIDTKSPEFTTDIQDVVIENKELIYINEKFPFKTKQFDIEADYLDSISNEFFTFKNLILEICDQASSRSNQSCQVPITSFPNSLEDLLSENQAINDKSPDTSITFTPIFSQNLDTKLAQTLKVFTENYIEDLCDISKIPKHHPSFEDMRIKFIHETTSNVDAGQKNDDIQDISQVSHEICKSQSSILRTKSVESSKLLKLTNDAKMNENFITYSSQKNETSSDYKSYNYSRDIALLSIENPQSAIKILYN</sequence>
<proteinExistence type="predicted"/>
<organism evidence="1 2">
    <name type="scientific">Chironomus riparius</name>
    <dbReference type="NCBI Taxonomy" id="315576"/>
    <lineage>
        <taxon>Eukaryota</taxon>
        <taxon>Metazoa</taxon>
        <taxon>Ecdysozoa</taxon>
        <taxon>Arthropoda</taxon>
        <taxon>Hexapoda</taxon>
        <taxon>Insecta</taxon>
        <taxon>Pterygota</taxon>
        <taxon>Neoptera</taxon>
        <taxon>Endopterygota</taxon>
        <taxon>Diptera</taxon>
        <taxon>Nematocera</taxon>
        <taxon>Chironomoidea</taxon>
        <taxon>Chironomidae</taxon>
        <taxon>Chironominae</taxon>
        <taxon>Chironomus</taxon>
    </lineage>
</organism>
<name>A0A9N9WQU6_9DIPT</name>
<protein>
    <submittedName>
        <fullName evidence="1">Uncharacterized protein</fullName>
    </submittedName>
</protein>
<accession>A0A9N9WQU6</accession>
<keyword evidence="2" id="KW-1185">Reference proteome</keyword>
<evidence type="ECO:0000313" key="1">
    <source>
        <dbReference type="EMBL" id="CAG9802265.1"/>
    </source>
</evidence>